<evidence type="ECO:0000313" key="2">
    <source>
        <dbReference type="EMBL" id="PWK19562.1"/>
    </source>
</evidence>
<evidence type="ECO:0000256" key="1">
    <source>
        <dbReference type="SAM" id="Phobius"/>
    </source>
</evidence>
<feature type="transmembrane region" description="Helical" evidence="1">
    <location>
        <begin position="12"/>
        <end position="30"/>
    </location>
</feature>
<keyword evidence="3" id="KW-1185">Reference proteome</keyword>
<comment type="caution">
    <text evidence="2">The sequence shown here is derived from an EMBL/GenBank/DDBJ whole genome shotgun (WGS) entry which is preliminary data.</text>
</comment>
<name>A0A316DPP7_9FLAO</name>
<dbReference type="EMBL" id="QGGP01000002">
    <property type="protein sequence ID" value="PWK19562.1"/>
    <property type="molecule type" value="Genomic_DNA"/>
</dbReference>
<gene>
    <name evidence="2" type="ORF">LX78_00910</name>
</gene>
<reference evidence="2 3" key="1">
    <citation type="submission" date="2018-05" db="EMBL/GenBank/DDBJ databases">
        <title>Genomic Encyclopedia of Archaeal and Bacterial Type Strains, Phase II (KMG-II): from individual species to whole genera.</title>
        <authorList>
            <person name="Goeker M."/>
        </authorList>
    </citation>
    <scope>NUCLEOTIDE SEQUENCE [LARGE SCALE GENOMIC DNA]</scope>
    <source>
        <strain evidence="2 3">DSM 22637</strain>
    </source>
</reference>
<keyword evidence="1" id="KW-0472">Membrane</keyword>
<organism evidence="2 3">
    <name type="scientific">Xanthomarina spongicola</name>
    <dbReference type="NCBI Taxonomy" id="570520"/>
    <lineage>
        <taxon>Bacteria</taxon>
        <taxon>Pseudomonadati</taxon>
        <taxon>Bacteroidota</taxon>
        <taxon>Flavobacteriia</taxon>
        <taxon>Flavobacteriales</taxon>
        <taxon>Flavobacteriaceae</taxon>
        <taxon>Xanthomarina</taxon>
    </lineage>
</organism>
<accession>A0A316DPP7</accession>
<protein>
    <recommendedName>
        <fullName evidence="4">DUF748 domain-containing protein</fullName>
    </recommendedName>
</protein>
<dbReference type="AlphaFoldDB" id="A0A316DPP7"/>
<dbReference type="Proteomes" id="UP000245430">
    <property type="component" value="Unassembled WGS sequence"/>
</dbReference>
<proteinExistence type="predicted"/>
<keyword evidence="1" id="KW-1133">Transmembrane helix</keyword>
<evidence type="ECO:0008006" key="4">
    <source>
        <dbReference type="Google" id="ProtNLM"/>
    </source>
</evidence>
<evidence type="ECO:0000313" key="3">
    <source>
        <dbReference type="Proteomes" id="UP000245430"/>
    </source>
</evidence>
<sequence>MGKQKSNWLKFFGIIAIILVLVVFIAQYVIKSKIERVLSTNLPETINVTYSDLHLSILKGKIEVEDIKLTNFGKTIKKPNAQINIEQLSINGLSYWNYLLSNLIQIDEIYLKNPNISYYHNPLIPNEEYLTSNKKSISKQIQIKEINIDKGHVLVMDSETDSLKFQTENIYLKLEKIVFNQETQTRKIPFDYDNYQINFDSFFGQLGDYECLTVKHGKLTKDATELTSLRLYTKYTKEKLSRIIPFERDHFNLRIDSVQVEKPHFGIIEDSIWQFSSNKVAFFKPDFNVYRDKLVADDKRIKPLYSKMLRNLKMDLTIDNVLIHDGDIIYSERVKVNRKAGEITFSKFNADIKNVSNTYQSPTKTTLNFDMLFMKHAPLEVVWSFDVNNLSDLFEFQAEIGLLQARYLNTFTEPNLNARLEGELDKTYFTISGTDDTSTIDFKVRYKDFDVTALKDNGKDKNKFLTDVAKLFVNKSSQSKKHPFKEAVKHNIERNKTKSAFNFIWISARAGLLKTMTVE</sequence>
<dbReference type="RefSeq" id="WP_245881472.1">
    <property type="nucleotide sequence ID" value="NZ_QGGP01000002.1"/>
</dbReference>
<keyword evidence="1" id="KW-0812">Transmembrane</keyword>